<dbReference type="InterPro" id="IPR003953">
    <property type="entry name" value="FAD-dep_OxRdtase_2_FAD-bd"/>
</dbReference>
<evidence type="ECO:0000259" key="5">
    <source>
        <dbReference type="Pfam" id="PF00890"/>
    </source>
</evidence>
<dbReference type="InterPro" id="IPR050315">
    <property type="entry name" value="FAD-oxidoreductase_2"/>
</dbReference>
<dbReference type="SUPFAM" id="SSF56425">
    <property type="entry name" value="Succinate dehydrogenase/fumarate reductase flavoprotein, catalytic domain"/>
    <property type="match status" value="1"/>
</dbReference>
<feature type="domain" description="FAD-dependent oxidoreductase 2 FAD-binding" evidence="5">
    <location>
        <begin position="13"/>
        <end position="548"/>
    </location>
</feature>
<dbReference type="Proteomes" id="UP001597135">
    <property type="component" value="Unassembled WGS sequence"/>
</dbReference>
<dbReference type="Gene3D" id="3.90.700.10">
    <property type="entry name" value="Succinate dehydrogenase/fumarate reductase flavoprotein, catalytic domain"/>
    <property type="match status" value="1"/>
</dbReference>
<dbReference type="PANTHER" id="PTHR43400:SF10">
    <property type="entry name" value="3-OXOSTEROID 1-DEHYDROGENASE"/>
    <property type="match status" value="1"/>
</dbReference>
<reference evidence="7" key="1">
    <citation type="journal article" date="2019" name="Int. J. Syst. Evol. Microbiol.">
        <title>The Global Catalogue of Microorganisms (GCM) 10K type strain sequencing project: providing services to taxonomists for standard genome sequencing and annotation.</title>
        <authorList>
            <consortium name="The Broad Institute Genomics Platform"/>
            <consortium name="The Broad Institute Genome Sequencing Center for Infectious Disease"/>
            <person name="Wu L."/>
            <person name="Ma J."/>
        </authorList>
    </citation>
    <scope>NUCLEOTIDE SEQUENCE [LARGE SCALE GENOMIC DNA]</scope>
    <source>
        <strain evidence="7">CCUG 62953</strain>
    </source>
</reference>
<organism evidence="6 7">
    <name type="scientific">Litorisediminicola beolgyonensis</name>
    <dbReference type="NCBI Taxonomy" id="1173614"/>
    <lineage>
        <taxon>Bacteria</taxon>
        <taxon>Pseudomonadati</taxon>
        <taxon>Pseudomonadota</taxon>
        <taxon>Alphaproteobacteria</taxon>
        <taxon>Rhodobacterales</taxon>
        <taxon>Paracoccaceae</taxon>
        <taxon>Litorisediminicola</taxon>
    </lineage>
</organism>
<evidence type="ECO:0000256" key="1">
    <source>
        <dbReference type="ARBA" id="ARBA00001974"/>
    </source>
</evidence>
<proteinExistence type="predicted"/>
<comment type="caution">
    <text evidence="6">The sequence shown here is derived from an EMBL/GenBank/DDBJ whole genome shotgun (WGS) entry which is preliminary data.</text>
</comment>
<keyword evidence="7" id="KW-1185">Reference proteome</keyword>
<protein>
    <submittedName>
        <fullName evidence="6">FAD-dependent oxidoreductase</fullName>
    </submittedName>
</protein>
<dbReference type="InterPro" id="IPR036188">
    <property type="entry name" value="FAD/NAD-bd_sf"/>
</dbReference>
<evidence type="ECO:0000256" key="2">
    <source>
        <dbReference type="ARBA" id="ARBA00022630"/>
    </source>
</evidence>
<sequence length="567" mass="59540">MPSETAPWDEGCDLLVAGSGAAGLAAAVTAAHHGLKVIVVEKDSVLGGTSAWSGGWIWAPRNPVARRHGISEERAEPRRYLEAVLGNNFNAELVDAFLDAAPEMVGFFETETALRFDPGLHIPDTYGHQPGAGTGGRSVIAQPYDGRALGPEIARLRRPLPETSFMGLTIQAGPDLKAFLSATRSARSAAYVARRLGRHLWDLARHGRAMQLRNGSALIARLIRSALDLGVELRTETAIARLETGATGITGATVNGPDGPRRIAARRGVVLACGGFPNDAVRRAATFPHPETHATLAVPTASGDGLRIGEDAGGQAAETLASPGAWCPVSEVTWPDGTRGVFPHIIDRGKPGVIGVLASGRRFCNEGLGYHDYVRSMLDAIPEDATPESWLVCDHRFLRRYGLGIVRPAPVPIGPWLKSGYLKTGRSLADLAKACGIDPPRLQETVATYNADARRGEDSAFGRGTSPYMRLQGDPSVGPNPCMAPLETAPFYAVRVIPGSFGTFLGLQTDGQARVLGPDAAPIPGLYAAGTDMASVMGGHYPAGGINLGPALTFGFIAGRDAAGAAP</sequence>
<dbReference type="NCBIfam" id="NF004789">
    <property type="entry name" value="PRK06134.1"/>
    <property type="match status" value="1"/>
</dbReference>
<dbReference type="RefSeq" id="WP_386802354.1">
    <property type="nucleotide sequence ID" value="NZ_JBHTMU010000010.1"/>
</dbReference>
<evidence type="ECO:0000256" key="3">
    <source>
        <dbReference type="ARBA" id="ARBA00022827"/>
    </source>
</evidence>
<dbReference type="Gene3D" id="3.50.50.60">
    <property type="entry name" value="FAD/NAD(P)-binding domain"/>
    <property type="match status" value="2"/>
</dbReference>
<dbReference type="EMBL" id="JBHTMU010000010">
    <property type="protein sequence ID" value="MFD1342293.1"/>
    <property type="molecule type" value="Genomic_DNA"/>
</dbReference>
<evidence type="ECO:0000256" key="4">
    <source>
        <dbReference type="ARBA" id="ARBA00023002"/>
    </source>
</evidence>
<dbReference type="SUPFAM" id="SSF51905">
    <property type="entry name" value="FAD/NAD(P)-binding domain"/>
    <property type="match status" value="1"/>
</dbReference>
<dbReference type="PANTHER" id="PTHR43400">
    <property type="entry name" value="FUMARATE REDUCTASE"/>
    <property type="match status" value="1"/>
</dbReference>
<keyword evidence="3" id="KW-0274">FAD</keyword>
<dbReference type="Pfam" id="PF00890">
    <property type="entry name" value="FAD_binding_2"/>
    <property type="match status" value="1"/>
</dbReference>
<evidence type="ECO:0000313" key="7">
    <source>
        <dbReference type="Proteomes" id="UP001597135"/>
    </source>
</evidence>
<dbReference type="PRINTS" id="PR00411">
    <property type="entry name" value="PNDRDTASEI"/>
</dbReference>
<comment type="cofactor">
    <cofactor evidence="1">
        <name>FAD</name>
        <dbReference type="ChEBI" id="CHEBI:57692"/>
    </cofactor>
</comment>
<evidence type="ECO:0000313" key="6">
    <source>
        <dbReference type="EMBL" id="MFD1342293.1"/>
    </source>
</evidence>
<keyword evidence="4" id="KW-0560">Oxidoreductase</keyword>
<dbReference type="InterPro" id="IPR027477">
    <property type="entry name" value="Succ_DH/fumarate_Rdtase_cat_sf"/>
</dbReference>
<accession>A0ABW3ZH75</accession>
<gene>
    <name evidence="6" type="ORF">ACFQ4E_07680</name>
</gene>
<keyword evidence="2" id="KW-0285">Flavoprotein</keyword>
<name>A0ABW3ZH75_9RHOB</name>